<dbReference type="AlphaFoldDB" id="A0A212KGE1"/>
<dbReference type="PANTHER" id="PTHR43355">
    <property type="entry name" value="FLAVIN REDUCTASE (NADPH)"/>
    <property type="match status" value="1"/>
</dbReference>
<evidence type="ECO:0000259" key="1">
    <source>
        <dbReference type="Pfam" id="PF13460"/>
    </source>
</evidence>
<evidence type="ECO:0000313" key="2">
    <source>
        <dbReference type="EMBL" id="SBW10615.1"/>
    </source>
</evidence>
<dbReference type="RefSeq" id="WP_296952783.1">
    <property type="nucleotide sequence ID" value="NZ_LT599021.1"/>
</dbReference>
<accession>A0A212KGE1</accession>
<dbReference type="InterPro" id="IPR036291">
    <property type="entry name" value="NAD(P)-bd_dom_sf"/>
</dbReference>
<dbReference type="Pfam" id="PF13460">
    <property type="entry name" value="NAD_binding_10"/>
    <property type="match status" value="1"/>
</dbReference>
<dbReference type="SUPFAM" id="SSF51735">
    <property type="entry name" value="NAD(P)-binding Rossmann-fold domains"/>
    <property type="match status" value="1"/>
</dbReference>
<proteinExistence type="predicted"/>
<feature type="domain" description="NAD(P)-binding" evidence="1">
    <location>
        <begin position="7"/>
        <end position="204"/>
    </location>
</feature>
<dbReference type="InterPro" id="IPR016040">
    <property type="entry name" value="NAD(P)-bd_dom"/>
</dbReference>
<gene>
    <name evidence="2" type="ORF">KL86DYS2_20147</name>
</gene>
<dbReference type="Gene3D" id="3.40.50.720">
    <property type="entry name" value="NAD(P)-binding Rossmann-like Domain"/>
    <property type="match status" value="1"/>
</dbReference>
<reference evidence="2" key="1">
    <citation type="submission" date="2016-04" db="EMBL/GenBank/DDBJ databases">
        <authorList>
            <person name="Evans L.H."/>
            <person name="Alamgir A."/>
            <person name="Owens N."/>
            <person name="Weber N.D."/>
            <person name="Virtaneva K."/>
            <person name="Barbian K."/>
            <person name="Babar A."/>
            <person name="Rosenke K."/>
        </authorList>
    </citation>
    <scope>NUCLEOTIDE SEQUENCE</scope>
    <source>
        <strain evidence="2">86-2</strain>
    </source>
</reference>
<dbReference type="EMBL" id="FLUL01000002">
    <property type="protein sequence ID" value="SBW10615.1"/>
    <property type="molecule type" value="Genomic_DNA"/>
</dbReference>
<dbReference type="GO" id="GO:0016646">
    <property type="term" value="F:oxidoreductase activity, acting on the CH-NH group of donors, NAD or NADP as acceptor"/>
    <property type="evidence" value="ECO:0007669"/>
    <property type="project" value="TreeGrafter"/>
</dbReference>
<dbReference type="InterPro" id="IPR051606">
    <property type="entry name" value="Polyketide_Oxido-like"/>
</dbReference>
<dbReference type="PANTHER" id="PTHR43355:SF2">
    <property type="entry name" value="FLAVIN REDUCTASE (NADPH)"/>
    <property type="match status" value="1"/>
</dbReference>
<name>A0A212KGE1_9BACT</name>
<protein>
    <submittedName>
        <fullName evidence="2">NAD-dependent epimerase/dehydratase</fullName>
    </submittedName>
</protein>
<organism evidence="2">
    <name type="scientific">uncultured Dysgonomonas sp</name>
    <dbReference type="NCBI Taxonomy" id="206096"/>
    <lineage>
        <taxon>Bacteria</taxon>
        <taxon>Pseudomonadati</taxon>
        <taxon>Bacteroidota</taxon>
        <taxon>Bacteroidia</taxon>
        <taxon>Bacteroidales</taxon>
        <taxon>Dysgonomonadaceae</taxon>
        <taxon>Dysgonomonas</taxon>
        <taxon>environmental samples</taxon>
    </lineage>
</organism>
<sequence length="215" mass="23543">MKVVVIGATGFVGSHIVNELISRNIQVTGISRNEKVSDKNNLKYVAADVKNVEALAEILKQHDVVVSAFGGGWTNPNIYEDFINGSKAIQQAVKQSGVKRFITVGGAGSLYLSDGTQLVDTFPQDNPFLPGAKAARDYLDILKEEKELDWAFFSPAIDMHQGITIGRTGKYRLGTDYPVMDDDGKNILSGEDLAVIIADEVENPKHHQMRFTAAY</sequence>